<dbReference type="EMBL" id="BSXS01016357">
    <property type="protein sequence ID" value="GMF07627.1"/>
    <property type="molecule type" value="Genomic_DNA"/>
</dbReference>
<gene>
    <name evidence="1" type="ORF">Amon02_001298500</name>
</gene>
<dbReference type="Proteomes" id="UP001165064">
    <property type="component" value="Unassembled WGS sequence"/>
</dbReference>
<comment type="caution">
    <text evidence="1">The sequence shown here is derived from an EMBL/GenBank/DDBJ whole genome shotgun (WGS) entry which is preliminary data.</text>
</comment>
<sequence>MKKANWVRDTIRPHLYGFQADPEAQIQIDETGQLTHIHMRFLKTPLLIHIQEFAGIEHYNKINKDKLLPTTLSSVSINQISASDLKQADSPYLDTSALADKPETHNCAADSKQVNKIDVREVELPKYQHFNNYIEHLHMPHIDN</sequence>
<name>A0ACB5UCF3_AMBMO</name>
<reference evidence="1" key="1">
    <citation type="submission" date="2023-04" db="EMBL/GenBank/DDBJ databases">
        <title>Ambrosiozyma monospora NBRC 10751.</title>
        <authorList>
            <person name="Ichikawa N."/>
            <person name="Sato H."/>
            <person name="Tonouchi N."/>
        </authorList>
    </citation>
    <scope>NUCLEOTIDE SEQUENCE</scope>
    <source>
        <strain evidence="1">NBRC 10751</strain>
    </source>
</reference>
<keyword evidence="2" id="KW-1185">Reference proteome</keyword>
<evidence type="ECO:0000313" key="1">
    <source>
        <dbReference type="EMBL" id="GMF07627.1"/>
    </source>
</evidence>
<protein>
    <submittedName>
        <fullName evidence="1">Unnamed protein product</fullName>
    </submittedName>
</protein>
<accession>A0ACB5UCF3</accession>
<organism evidence="1 2">
    <name type="scientific">Ambrosiozyma monospora</name>
    <name type="common">Yeast</name>
    <name type="synonym">Endomycopsis monosporus</name>
    <dbReference type="NCBI Taxonomy" id="43982"/>
    <lineage>
        <taxon>Eukaryota</taxon>
        <taxon>Fungi</taxon>
        <taxon>Dikarya</taxon>
        <taxon>Ascomycota</taxon>
        <taxon>Saccharomycotina</taxon>
        <taxon>Pichiomycetes</taxon>
        <taxon>Pichiales</taxon>
        <taxon>Pichiaceae</taxon>
        <taxon>Ambrosiozyma</taxon>
    </lineage>
</organism>
<evidence type="ECO:0000313" key="2">
    <source>
        <dbReference type="Proteomes" id="UP001165064"/>
    </source>
</evidence>
<proteinExistence type="predicted"/>